<name>A0AAD9CZ51_PAPLA</name>
<evidence type="ECO:0000256" key="6">
    <source>
        <dbReference type="ARBA" id="ARBA00022840"/>
    </source>
</evidence>
<feature type="compositionally biased region" description="Acidic residues" evidence="10">
    <location>
        <begin position="934"/>
        <end position="946"/>
    </location>
</feature>
<feature type="region of interest" description="Disordered" evidence="10">
    <location>
        <begin position="854"/>
        <end position="1143"/>
    </location>
</feature>
<feature type="compositionally biased region" description="Basic and acidic residues" evidence="10">
    <location>
        <begin position="1044"/>
        <end position="1067"/>
    </location>
</feature>
<evidence type="ECO:0000256" key="2">
    <source>
        <dbReference type="ARBA" id="ARBA00009889"/>
    </source>
</evidence>
<feature type="region of interest" description="Disordered" evidence="10">
    <location>
        <begin position="808"/>
        <end position="833"/>
    </location>
</feature>
<dbReference type="GO" id="GO:0016787">
    <property type="term" value="F:hydrolase activity"/>
    <property type="evidence" value="ECO:0007669"/>
    <property type="project" value="UniProtKB-KW"/>
</dbReference>
<dbReference type="PANTHER" id="PTHR14025:SF20">
    <property type="entry name" value="FANCONI ANEMIA GROUP M PROTEIN"/>
    <property type="match status" value="1"/>
</dbReference>
<evidence type="ECO:0000256" key="10">
    <source>
        <dbReference type="SAM" id="MobiDB-lite"/>
    </source>
</evidence>
<feature type="compositionally biased region" description="Polar residues" evidence="10">
    <location>
        <begin position="38"/>
        <end position="55"/>
    </location>
</feature>
<feature type="compositionally biased region" description="Pro residues" evidence="10">
    <location>
        <begin position="1253"/>
        <end position="1268"/>
    </location>
</feature>
<comment type="function">
    <text evidence="9">ATP-dependent DNA helicase involved in DNA damage repair by homologous recombination and in genome maintenance. Capable of unwinding D-loops. Plays a role in limiting crossover recombinants during mitotic DNA double-strand break (DSB) repair. Component of a FANCM-MHF complex which promotes gene conversion at blocked replication forks, probably by reversal of the stalled fork.</text>
</comment>
<reference evidence="13" key="1">
    <citation type="submission" date="2023-02" db="EMBL/GenBank/DDBJ databases">
        <title>Identification and recombinant expression of a fungal hydrolase from Papiliotrema laurentii that hydrolyzes apple cutin and clears colloidal polyester polyurethane.</title>
        <authorList>
            <consortium name="DOE Joint Genome Institute"/>
            <person name="Roman V.A."/>
            <person name="Bojanowski C."/>
            <person name="Crable B.R."/>
            <person name="Wagner D.N."/>
            <person name="Hung C.S."/>
            <person name="Nadeau L.J."/>
            <person name="Schratz L."/>
            <person name="Haridas S."/>
            <person name="Pangilinan J."/>
            <person name="Lipzen A."/>
            <person name="Na H."/>
            <person name="Yan M."/>
            <person name="Ng V."/>
            <person name="Grigoriev I.V."/>
            <person name="Spatafora J.W."/>
            <person name="Barlow D."/>
            <person name="Biffinger J."/>
            <person name="Kelley-Loughnane N."/>
            <person name="Varaljay V.A."/>
            <person name="Crookes-Goodson W.J."/>
        </authorList>
    </citation>
    <scope>NUCLEOTIDE SEQUENCE</scope>
    <source>
        <strain evidence="13">5307AH</strain>
    </source>
</reference>
<dbReference type="InterPro" id="IPR044749">
    <property type="entry name" value="FANCM_DEXDc"/>
</dbReference>
<dbReference type="InterPro" id="IPR027417">
    <property type="entry name" value="P-loop_NTPase"/>
</dbReference>
<dbReference type="InterPro" id="IPR014001">
    <property type="entry name" value="Helicase_ATP-bd"/>
</dbReference>
<dbReference type="InterPro" id="IPR001650">
    <property type="entry name" value="Helicase_C-like"/>
</dbReference>
<dbReference type="GO" id="GO:0036297">
    <property type="term" value="P:interstrand cross-link repair"/>
    <property type="evidence" value="ECO:0007669"/>
    <property type="project" value="TreeGrafter"/>
</dbReference>
<feature type="region of interest" description="Disordered" evidence="10">
    <location>
        <begin position="36"/>
        <end position="87"/>
    </location>
</feature>
<dbReference type="GO" id="GO:0005524">
    <property type="term" value="F:ATP binding"/>
    <property type="evidence" value="ECO:0007669"/>
    <property type="project" value="UniProtKB-UniRule"/>
</dbReference>
<dbReference type="CDD" id="cd18033">
    <property type="entry name" value="DEXDc_FANCM"/>
    <property type="match status" value="1"/>
</dbReference>
<dbReference type="GO" id="GO:0005634">
    <property type="term" value="C:nucleus"/>
    <property type="evidence" value="ECO:0007669"/>
    <property type="project" value="UniProtKB-SubCell"/>
</dbReference>
<feature type="region of interest" description="Disordered" evidence="10">
    <location>
        <begin position="1422"/>
        <end position="1441"/>
    </location>
</feature>
<evidence type="ECO:0000256" key="8">
    <source>
        <dbReference type="ARBA" id="ARBA00047995"/>
    </source>
</evidence>
<keyword evidence="7" id="KW-0539">Nucleus</keyword>
<keyword evidence="3" id="KW-0547">Nucleotide-binding</keyword>
<protein>
    <recommendedName>
        <fullName evidence="9">ATP-dependent DNA helicase</fullName>
        <ecNumber evidence="9">3.6.4.12</ecNumber>
    </recommendedName>
</protein>
<keyword evidence="6" id="KW-0067">ATP-binding</keyword>
<dbReference type="PANTHER" id="PTHR14025">
    <property type="entry name" value="FANCONI ANEMIA GROUP M FANCM FAMILY MEMBER"/>
    <property type="match status" value="1"/>
</dbReference>
<comment type="subunit">
    <text evidence="9">Interacts with the MHF histone-fold complex to form the FANCM-MHF complex.</text>
</comment>
<accession>A0AAD9CZ51</accession>
<dbReference type="InterPro" id="IPR039686">
    <property type="entry name" value="FANCM/Mph1-like_ID"/>
</dbReference>
<evidence type="ECO:0000256" key="9">
    <source>
        <dbReference type="RuleBase" id="RU367027"/>
    </source>
</evidence>
<comment type="catalytic activity">
    <reaction evidence="8 9">
        <text>ATP + H2O = ADP + phosphate + H(+)</text>
        <dbReference type="Rhea" id="RHEA:13065"/>
        <dbReference type="ChEBI" id="CHEBI:15377"/>
        <dbReference type="ChEBI" id="CHEBI:15378"/>
        <dbReference type="ChEBI" id="CHEBI:30616"/>
        <dbReference type="ChEBI" id="CHEBI:43474"/>
        <dbReference type="ChEBI" id="CHEBI:456216"/>
        <dbReference type="EC" id="3.6.4.12"/>
    </reaction>
</comment>
<dbReference type="Pfam" id="PF00271">
    <property type="entry name" value="Helicase_C"/>
    <property type="match status" value="1"/>
</dbReference>
<evidence type="ECO:0000256" key="5">
    <source>
        <dbReference type="ARBA" id="ARBA00022806"/>
    </source>
</evidence>
<dbReference type="GO" id="GO:0009378">
    <property type="term" value="F:four-way junction helicase activity"/>
    <property type="evidence" value="ECO:0007669"/>
    <property type="project" value="TreeGrafter"/>
</dbReference>
<evidence type="ECO:0000313" key="14">
    <source>
        <dbReference type="Proteomes" id="UP001182556"/>
    </source>
</evidence>
<dbReference type="GO" id="GO:0045003">
    <property type="term" value="P:double-strand break repair via synthesis-dependent strand annealing"/>
    <property type="evidence" value="ECO:0007669"/>
    <property type="project" value="TreeGrafter"/>
</dbReference>
<dbReference type="EMBL" id="JAODAN010000007">
    <property type="protein sequence ID" value="KAK1923115.1"/>
    <property type="molecule type" value="Genomic_DNA"/>
</dbReference>
<gene>
    <name evidence="13" type="ORF">DB88DRAFT_454950</name>
</gene>
<feature type="domain" description="Helicase C-terminal" evidence="12">
    <location>
        <begin position="616"/>
        <end position="779"/>
    </location>
</feature>
<evidence type="ECO:0000256" key="7">
    <source>
        <dbReference type="ARBA" id="ARBA00023242"/>
    </source>
</evidence>
<organism evidence="13 14">
    <name type="scientific">Papiliotrema laurentii</name>
    <name type="common">Cryptococcus laurentii</name>
    <dbReference type="NCBI Taxonomy" id="5418"/>
    <lineage>
        <taxon>Eukaryota</taxon>
        <taxon>Fungi</taxon>
        <taxon>Dikarya</taxon>
        <taxon>Basidiomycota</taxon>
        <taxon>Agaricomycotina</taxon>
        <taxon>Tremellomycetes</taxon>
        <taxon>Tremellales</taxon>
        <taxon>Rhynchogastremaceae</taxon>
        <taxon>Papiliotrema</taxon>
    </lineage>
</organism>
<dbReference type="GO" id="GO:0000400">
    <property type="term" value="F:four-way junction DNA binding"/>
    <property type="evidence" value="ECO:0007669"/>
    <property type="project" value="TreeGrafter"/>
</dbReference>
<dbReference type="SMART" id="SM00490">
    <property type="entry name" value="HELICc"/>
    <property type="match status" value="1"/>
</dbReference>
<dbReference type="CDD" id="cd12091">
    <property type="entry name" value="FANCM_ID"/>
    <property type="match status" value="1"/>
</dbReference>
<comment type="similarity">
    <text evidence="2 9">Belongs to the DEAD box helicase family. DEAH subfamily. FANCM sub-subfamily.</text>
</comment>
<comment type="caution">
    <text evidence="13">The sequence shown here is derived from an EMBL/GenBank/DDBJ whole genome shotgun (WGS) entry which is preliminary data.</text>
</comment>
<dbReference type="Proteomes" id="UP001182556">
    <property type="component" value="Unassembled WGS sequence"/>
</dbReference>
<dbReference type="PROSITE" id="PS51194">
    <property type="entry name" value="HELICASE_CTER"/>
    <property type="match status" value="1"/>
</dbReference>
<evidence type="ECO:0000259" key="11">
    <source>
        <dbReference type="PROSITE" id="PS51192"/>
    </source>
</evidence>
<evidence type="ECO:0000256" key="1">
    <source>
        <dbReference type="ARBA" id="ARBA00004123"/>
    </source>
</evidence>
<comment type="subcellular location">
    <subcellularLocation>
        <location evidence="1 9">Nucleus</location>
    </subcellularLocation>
</comment>
<keyword evidence="14" id="KW-1185">Reference proteome</keyword>
<dbReference type="FunFam" id="3.40.50.300:FF:000861">
    <property type="entry name" value="Fanconi anemia, complementation group M"/>
    <property type="match status" value="1"/>
</dbReference>
<feature type="region of interest" description="Disordered" evidence="10">
    <location>
        <begin position="1160"/>
        <end position="1342"/>
    </location>
</feature>
<feature type="domain" description="Helicase ATP-binding" evidence="11">
    <location>
        <begin position="254"/>
        <end position="423"/>
    </location>
</feature>
<keyword evidence="4" id="KW-0378">Hydrolase</keyword>
<dbReference type="SUPFAM" id="SSF52540">
    <property type="entry name" value="P-loop containing nucleoside triphosphate hydrolases"/>
    <property type="match status" value="1"/>
</dbReference>
<feature type="compositionally biased region" description="Polar residues" evidence="10">
    <location>
        <begin position="985"/>
        <end position="998"/>
    </location>
</feature>
<feature type="compositionally biased region" description="Pro residues" evidence="10">
    <location>
        <begin position="1094"/>
        <end position="1105"/>
    </location>
</feature>
<evidence type="ECO:0000259" key="12">
    <source>
        <dbReference type="PROSITE" id="PS51194"/>
    </source>
</evidence>
<feature type="compositionally biased region" description="Low complexity" evidence="10">
    <location>
        <begin position="1235"/>
        <end position="1252"/>
    </location>
</feature>
<dbReference type="PROSITE" id="PS51192">
    <property type="entry name" value="HELICASE_ATP_BIND_1"/>
    <property type="match status" value="1"/>
</dbReference>
<feature type="compositionally biased region" description="Basic and acidic residues" evidence="10">
    <location>
        <begin position="809"/>
        <end position="820"/>
    </location>
</feature>
<feature type="compositionally biased region" description="Low complexity" evidence="10">
    <location>
        <begin position="1322"/>
        <end position="1331"/>
    </location>
</feature>
<feature type="compositionally biased region" description="Polar residues" evidence="10">
    <location>
        <begin position="1196"/>
        <end position="1205"/>
    </location>
</feature>
<dbReference type="GO" id="GO:0043138">
    <property type="term" value="F:3'-5' DNA helicase activity"/>
    <property type="evidence" value="ECO:0007669"/>
    <property type="project" value="InterPro"/>
</dbReference>
<evidence type="ECO:0000256" key="3">
    <source>
        <dbReference type="ARBA" id="ARBA00022741"/>
    </source>
</evidence>
<keyword evidence="5 13" id="KW-0347">Helicase</keyword>
<dbReference type="InterPro" id="IPR006935">
    <property type="entry name" value="Helicase/UvrB_N"/>
</dbReference>
<feature type="compositionally biased region" description="Polar residues" evidence="10">
    <location>
        <begin position="1122"/>
        <end position="1132"/>
    </location>
</feature>
<feature type="region of interest" description="Disordered" evidence="10">
    <location>
        <begin position="186"/>
        <end position="217"/>
    </location>
</feature>
<dbReference type="Gene3D" id="3.40.50.300">
    <property type="entry name" value="P-loop containing nucleotide triphosphate hydrolases"/>
    <property type="match status" value="2"/>
</dbReference>
<dbReference type="SMART" id="SM00487">
    <property type="entry name" value="DEXDc"/>
    <property type="match status" value="1"/>
</dbReference>
<evidence type="ECO:0000256" key="4">
    <source>
        <dbReference type="ARBA" id="ARBA00022801"/>
    </source>
</evidence>
<sequence length="1441" mass="158603">MSDDFDDDGFDFDIDDSFLREVDNITAQATGLAGVVSNRAQTGPTGNRPTFNATHKSLADQSRPPLPTTFSRPSVAGPSNPRLHALPSSDDFDVLPLPQDALVAVDNATSRIVPPKPSIPAKQTTVPSARLGMARSASGSTSFQTHLNFRKESQATKGKRWDRTAFAESGRRISAEKAKAKGKGKYQARSWARDNDEVDEEEEEEDFEPLVPGPKPLVDVGKPYDPQRHLPNDATIDTYIYPTNRPKRDYQYEIVRACFTDNCLVALPTGLGKTFVAGVVMLNFYRWFPTGKIVFLAPTKPLVNQQIEACQMTCGIPSADAAVMTGSSVSAGQRAKKWEERRVFYCTPQTLDNDLKNGSIDPRDIVLAVFDEAHKASGSYAYTTILAYITAQNPYFRVLALTATPGADVPRVQAVVDALHISRIEIREAEAPEIRKYMNEKRTEKHFVKMGEVIEDFRDRFGELMKPHVKKLVDADILNERDLDVKRLKPFRLTSKRMEIARDRTSGLKWALGPLQALEKMARAMGHLLEFSIGMFHTILTEIAGNTTAQGKKSMSKGSANSLRNNFEFQRLMRDVEAEINSIRVGRAGKTKADKHPKMIKTLELLLAHFSQAADDERDHGTKNDTRAMVFCSYREAVLEIVDMLNEHSGILSATKFVGQSQGKQEIDKGFNQKEQKKTIADFKEGKFNVLVSTSIGEEGLDIGEVDFVVIYDMPKQSIKLLQRIGRTGRKRDGKVHVLMSEGREDANWDTAQQTHREIQEEILHSRNLELFEDVERLLPPGKLPTCVEQEMPVDPWDPDEGKTRKRLAAADKEEKEQAKKAKKQRGHEIPEGGLEGFKSVAELLRDCGKMPSAAAKASLPKTKKKSIGKAAPVVTRIRARDADGNEIPDPWEEMAREGPQGTSREKSSRGKQQSDASVVGKRKKKVVEAVASESEDGEGLEDLDDVFANLEKRDESEAEESLRSGPPNVKRTKSTGKAPDEIQATESRAGSTITSKGARNAAGSPEAESLDDEDAQIPLERPRPSKSNVTVPLKRPRASKLAKASDKHTSEGESARLETEARRLQEQQEQDQAALDFFASATLPRRRGMTPPLVTPPSSPPAPRPDTSRPLSPDSPERSPPRQQLFSSRPSDSAMGGAKLSPGTAALVGFSQIAPIDLDWDDDLVSSPPPPPAMHSTPGHQPQASSPVGPFSAVMPSSGQQPSGTRRRIVGLSRPTPLRASASTLAMPPPPLPLHKSSPMVSSPAMASRAPPLVPSSPVVSPPPPPRRAARSRPADRGQEAQVSETRRRSRRMAGRSPVMERPKRQKQKVGRYLDLDAELSGSEASSDEPSSVEETESDRLFAGEDFAPTQAPRGYNQHAAYMAGMSTQAAGRNGMSFRSRYDTEGFLAKARKPVLVSDEERTDGAETDDNEYEMGSFVCDDEDISFETQTHTDPLDSQY</sequence>
<dbReference type="EC" id="3.6.4.12" evidence="9"/>
<proteinExistence type="inferred from homology"/>
<dbReference type="Pfam" id="PF04851">
    <property type="entry name" value="ResIII"/>
    <property type="match status" value="1"/>
</dbReference>
<feature type="compositionally biased region" description="Acidic residues" evidence="10">
    <location>
        <begin position="196"/>
        <end position="208"/>
    </location>
</feature>
<evidence type="ECO:0000313" key="13">
    <source>
        <dbReference type="EMBL" id="KAK1923115.1"/>
    </source>
</evidence>
<feature type="compositionally biased region" description="Polar residues" evidence="10">
    <location>
        <begin position="1428"/>
        <end position="1441"/>
    </location>
</feature>